<dbReference type="GO" id="GO:0030313">
    <property type="term" value="C:cell envelope"/>
    <property type="evidence" value="ECO:0007669"/>
    <property type="project" value="UniProtKB-SubCell"/>
</dbReference>
<evidence type="ECO:0000313" key="9">
    <source>
        <dbReference type="Proteomes" id="UP000031980"/>
    </source>
</evidence>
<name>A0A0C3RAN4_9PORP</name>
<keyword evidence="9" id="KW-1185">Reference proteome</keyword>
<dbReference type="GO" id="GO:0017004">
    <property type="term" value="P:cytochrome complex assembly"/>
    <property type="evidence" value="ECO:0007669"/>
    <property type="project" value="UniProtKB-KW"/>
</dbReference>
<dbReference type="OrthoDB" id="9794348at2"/>
<reference evidence="7 9" key="1">
    <citation type="submission" date="2014-07" db="EMBL/GenBank/DDBJ databases">
        <title>Porphyromonadaceae bacterium OUH 308042 = ATCC BAA-2681 = DSM 28342 draft genome.</title>
        <authorList>
            <person name="Sydenham T.V."/>
            <person name="Hasman H."/>
            <person name="Justensen U.S."/>
        </authorList>
    </citation>
    <scope>NUCLEOTIDE SEQUENCE [LARGE SCALE GENOMIC DNA]</scope>
    <source>
        <strain evidence="7 9">OUH 308042</strain>
    </source>
</reference>
<dbReference type="PANTHER" id="PTHR42852:SF6">
    <property type="entry name" value="THIOL:DISULFIDE INTERCHANGE PROTEIN DSBE"/>
    <property type="match status" value="1"/>
</dbReference>
<dbReference type="Proteomes" id="UP000031937">
    <property type="component" value="Unassembled WGS sequence"/>
</dbReference>
<dbReference type="Pfam" id="PF14289">
    <property type="entry name" value="DUF4369"/>
    <property type="match status" value="1"/>
</dbReference>
<dbReference type="CDD" id="cd02966">
    <property type="entry name" value="TlpA_like_family"/>
    <property type="match status" value="1"/>
</dbReference>
<dbReference type="PROSITE" id="PS51257">
    <property type="entry name" value="PROKAR_LIPOPROTEIN"/>
    <property type="match status" value="1"/>
</dbReference>
<protein>
    <recommendedName>
        <fullName evidence="5">Thioredoxin domain-containing protein</fullName>
    </recommendedName>
</protein>
<organism evidence="7 9">
    <name type="scientific">Sanguibacteroides justesenii</name>
    <dbReference type="NCBI Taxonomy" id="1547597"/>
    <lineage>
        <taxon>Bacteria</taxon>
        <taxon>Pseudomonadati</taxon>
        <taxon>Bacteroidota</taxon>
        <taxon>Bacteroidia</taxon>
        <taxon>Bacteroidales</taxon>
        <taxon>Porphyromonadaceae</taxon>
        <taxon>Sanguibacteroides</taxon>
    </lineage>
</organism>
<dbReference type="InterPro" id="IPR013766">
    <property type="entry name" value="Thioredoxin_domain"/>
</dbReference>
<dbReference type="Proteomes" id="UP000031980">
    <property type="component" value="Unassembled WGS sequence"/>
</dbReference>
<feature type="domain" description="Thioredoxin" evidence="5">
    <location>
        <begin position="224"/>
        <end position="363"/>
    </location>
</feature>
<dbReference type="InterPro" id="IPR000866">
    <property type="entry name" value="AhpC/TSA"/>
</dbReference>
<evidence type="ECO:0000256" key="4">
    <source>
        <dbReference type="ARBA" id="ARBA00023284"/>
    </source>
</evidence>
<evidence type="ECO:0000313" key="7">
    <source>
        <dbReference type="EMBL" id="KIO42606.1"/>
    </source>
</evidence>
<dbReference type="InterPro" id="IPR025380">
    <property type="entry name" value="DUF4369"/>
</dbReference>
<sequence>MKKITYYILLSGILIYSCSSGYTINGTVEKQDQGEAFITKEAYNGTNDTLAKAKIENGKFTLSGKVDGPTIAYLAVSNRIGAILYLENKAVYQVTSKPREACTVEGGGKDQQLSSDYIQLNTKLYKELQKLGRGFAQAGNSGDTLKRNELLRRQKELIENTELAKKQFLEKHGNSFFVLHDLARRALGMGIDEVKVAFNRCSDELKATEPGRYIISLLPKLAKIAIGATVPDFTSTTPEGKKISLFGIKAKVKLIDFWSSTCGLCRRENRHYLPIYEKYHSQGFEIVAYSFDKKRDLWLKAMAEDGMPWTQVSDLSDPKMKVVKENYGVWSLPANLLVDENNQVIARNISSEELKELLPKLLRK</sequence>
<evidence type="ECO:0000256" key="3">
    <source>
        <dbReference type="ARBA" id="ARBA00023157"/>
    </source>
</evidence>
<evidence type="ECO:0000313" key="6">
    <source>
        <dbReference type="EMBL" id="KIO42520.1"/>
    </source>
</evidence>
<dbReference type="EMBL" id="JPIU01000051">
    <property type="protein sequence ID" value="KIO42606.1"/>
    <property type="molecule type" value="Genomic_DNA"/>
</dbReference>
<comment type="caution">
    <text evidence="7">The sequence shown here is derived from an EMBL/GenBank/DDBJ whole genome shotgun (WGS) entry which is preliminary data.</text>
</comment>
<comment type="subcellular location">
    <subcellularLocation>
        <location evidence="1">Cell envelope</location>
    </subcellularLocation>
</comment>
<evidence type="ECO:0000256" key="2">
    <source>
        <dbReference type="ARBA" id="ARBA00022748"/>
    </source>
</evidence>
<dbReference type="Gene3D" id="3.40.30.10">
    <property type="entry name" value="Glutaredoxin"/>
    <property type="match status" value="1"/>
</dbReference>
<gene>
    <name evidence="7" type="ORF">BA92_14685</name>
    <name evidence="6" type="ORF">IE90_14660</name>
</gene>
<evidence type="ECO:0000313" key="8">
    <source>
        <dbReference type="Proteomes" id="UP000031937"/>
    </source>
</evidence>
<dbReference type="Pfam" id="PF00578">
    <property type="entry name" value="AhpC-TSA"/>
    <property type="match status" value="1"/>
</dbReference>
<dbReference type="EMBL" id="JPIT01000039">
    <property type="protein sequence ID" value="KIO42520.1"/>
    <property type="molecule type" value="Genomic_DNA"/>
</dbReference>
<dbReference type="PANTHER" id="PTHR42852">
    <property type="entry name" value="THIOL:DISULFIDE INTERCHANGE PROTEIN DSBE"/>
    <property type="match status" value="1"/>
</dbReference>
<dbReference type="AlphaFoldDB" id="A0A0C3RAN4"/>
<dbReference type="InterPro" id="IPR050553">
    <property type="entry name" value="Thioredoxin_ResA/DsbE_sf"/>
</dbReference>
<dbReference type="InterPro" id="IPR036249">
    <property type="entry name" value="Thioredoxin-like_sf"/>
</dbReference>
<keyword evidence="4" id="KW-0676">Redox-active center</keyword>
<proteinExistence type="predicted"/>
<reference evidence="6 8" key="2">
    <citation type="submission" date="2014-07" db="EMBL/GenBank/DDBJ databases">
        <title>Porphyromonadaceae bacterium OUH 334697 = ATCC BAA-2682 = DSM 28341 draft genome.</title>
        <authorList>
            <person name="Sydenham T.V."/>
            <person name="Hasman H."/>
            <person name="Justesen U.S."/>
        </authorList>
    </citation>
    <scope>NUCLEOTIDE SEQUENCE [LARGE SCALE GENOMIC DNA]</scope>
    <source>
        <strain evidence="6 8">OUH 334697</strain>
    </source>
</reference>
<dbReference type="GO" id="GO:0016209">
    <property type="term" value="F:antioxidant activity"/>
    <property type="evidence" value="ECO:0007669"/>
    <property type="project" value="InterPro"/>
</dbReference>
<dbReference type="GO" id="GO:0016491">
    <property type="term" value="F:oxidoreductase activity"/>
    <property type="evidence" value="ECO:0007669"/>
    <property type="project" value="InterPro"/>
</dbReference>
<accession>A0A0C3RAN4</accession>
<dbReference type="SUPFAM" id="SSF52833">
    <property type="entry name" value="Thioredoxin-like"/>
    <property type="match status" value="1"/>
</dbReference>
<evidence type="ECO:0000256" key="1">
    <source>
        <dbReference type="ARBA" id="ARBA00004196"/>
    </source>
</evidence>
<dbReference type="RefSeq" id="WP_041504570.1">
    <property type="nucleotide sequence ID" value="NZ_JPIT01000039.1"/>
</dbReference>
<dbReference type="PROSITE" id="PS51352">
    <property type="entry name" value="THIOREDOXIN_2"/>
    <property type="match status" value="1"/>
</dbReference>
<evidence type="ECO:0000259" key="5">
    <source>
        <dbReference type="PROSITE" id="PS51352"/>
    </source>
</evidence>
<keyword evidence="3" id="KW-1015">Disulfide bond</keyword>
<keyword evidence="2" id="KW-0201">Cytochrome c-type biogenesis</keyword>